<keyword evidence="3" id="KW-1185">Reference proteome</keyword>
<accession>A0A556TKL0</accession>
<reference evidence="2 3" key="1">
    <citation type="journal article" date="2019" name="Genome Biol. Evol.">
        <title>Whole-Genome Sequencing of the Giant Devil Catfish, Bagarius yarrelli.</title>
        <authorList>
            <person name="Jiang W."/>
            <person name="Lv Y."/>
            <person name="Cheng L."/>
            <person name="Yang K."/>
            <person name="Chao B."/>
            <person name="Wang X."/>
            <person name="Li Y."/>
            <person name="Pan X."/>
            <person name="You X."/>
            <person name="Zhang Y."/>
            <person name="Yang J."/>
            <person name="Li J."/>
            <person name="Zhang X."/>
            <person name="Liu S."/>
            <person name="Sun C."/>
            <person name="Yang J."/>
            <person name="Shi Q."/>
        </authorList>
    </citation>
    <scope>NUCLEOTIDE SEQUENCE [LARGE SCALE GENOMIC DNA]</scope>
    <source>
        <strain evidence="2">JWS20170419001</strain>
        <tissue evidence="2">Muscle</tissue>
    </source>
</reference>
<name>A0A556TKL0_BAGYA</name>
<feature type="region of interest" description="Disordered" evidence="1">
    <location>
        <begin position="1"/>
        <end position="29"/>
    </location>
</feature>
<sequence>MFTYTASAAPGAGRHAKSISASKLREKQSVSERVPSEVLILIALLDGKNDWKALSNKIKKLEPNDREDDGAQPQDQLRNEMNCARRRRFGDQGMDGIGRQS</sequence>
<dbReference type="AlphaFoldDB" id="A0A556TKL0"/>
<gene>
    <name evidence="2" type="ORF">Baya_1250</name>
</gene>
<dbReference type="EMBL" id="VCAZ01000004">
    <property type="protein sequence ID" value="TSK17870.1"/>
    <property type="molecule type" value="Genomic_DNA"/>
</dbReference>
<evidence type="ECO:0000313" key="3">
    <source>
        <dbReference type="Proteomes" id="UP000319801"/>
    </source>
</evidence>
<proteinExistence type="predicted"/>
<feature type="region of interest" description="Disordered" evidence="1">
    <location>
        <begin position="62"/>
        <end position="101"/>
    </location>
</feature>
<organism evidence="2 3">
    <name type="scientific">Bagarius yarrelli</name>
    <name type="common">Goonch</name>
    <name type="synonym">Bagrus yarrelli</name>
    <dbReference type="NCBI Taxonomy" id="175774"/>
    <lineage>
        <taxon>Eukaryota</taxon>
        <taxon>Metazoa</taxon>
        <taxon>Chordata</taxon>
        <taxon>Craniata</taxon>
        <taxon>Vertebrata</taxon>
        <taxon>Euteleostomi</taxon>
        <taxon>Actinopterygii</taxon>
        <taxon>Neopterygii</taxon>
        <taxon>Teleostei</taxon>
        <taxon>Ostariophysi</taxon>
        <taxon>Siluriformes</taxon>
        <taxon>Sisoridae</taxon>
        <taxon>Sisorinae</taxon>
        <taxon>Bagarius</taxon>
    </lineage>
</organism>
<evidence type="ECO:0000256" key="1">
    <source>
        <dbReference type="SAM" id="MobiDB-lite"/>
    </source>
</evidence>
<dbReference type="Proteomes" id="UP000319801">
    <property type="component" value="Unassembled WGS sequence"/>
</dbReference>
<protein>
    <submittedName>
        <fullName evidence="2">Uncharacterized protein</fullName>
    </submittedName>
</protein>
<evidence type="ECO:0000313" key="2">
    <source>
        <dbReference type="EMBL" id="TSK17870.1"/>
    </source>
</evidence>
<comment type="caution">
    <text evidence="2">The sequence shown here is derived from an EMBL/GenBank/DDBJ whole genome shotgun (WGS) entry which is preliminary data.</text>
</comment>